<evidence type="ECO:0000313" key="2">
    <source>
        <dbReference type="EMBL" id="HIV01512.1"/>
    </source>
</evidence>
<reference evidence="2" key="1">
    <citation type="submission" date="2020-10" db="EMBL/GenBank/DDBJ databases">
        <authorList>
            <person name="Gilroy R."/>
        </authorList>
    </citation>
    <scope>NUCLEOTIDE SEQUENCE</scope>
    <source>
        <strain evidence="2">CHK186-9395</strain>
    </source>
</reference>
<dbReference type="Pfam" id="PF00575">
    <property type="entry name" value="S1"/>
    <property type="match status" value="1"/>
</dbReference>
<dbReference type="Pfam" id="PF12836">
    <property type="entry name" value="HHH_3"/>
    <property type="match status" value="1"/>
</dbReference>
<dbReference type="Gene3D" id="1.10.3500.10">
    <property type="entry name" value="Tex N-terminal region-like"/>
    <property type="match status" value="1"/>
</dbReference>
<dbReference type="InterPro" id="IPR018974">
    <property type="entry name" value="Tex-like_N"/>
</dbReference>
<dbReference type="AlphaFoldDB" id="A0A9D1SZ27"/>
<dbReference type="SUPFAM" id="SSF158832">
    <property type="entry name" value="Tex N-terminal region-like"/>
    <property type="match status" value="1"/>
</dbReference>
<dbReference type="PROSITE" id="PS50126">
    <property type="entry name" value="S1"/>
    <property type="match status" value="1"/>
</dbReference>
<evidence type="ECO:0000313" key="3">
    <source>
        <dbReference type="Proteomes" id="UP000886861"/>
    </source>
</evidence>
<dbReference type="Gene3D" id="3.30.420.140">
    <property type="entry name" value="YqgF/RNase H-like domain"/>
    <property type="match status" value="1"/>
</dbReference>
<dbReference type="FunFam" id="3.30.420.140:FF:000001">
    <property type="entry name" value="RNA-binding transcriptional accessory protein"/>
    <property type="match status" value="1"/>
</dbReference>
<dbReference type="SUPFAM" id="SSF53098">
    <property type="entry name" value="Ribonuclease H-like"/>
    <property type="match status" value="1"/>
</dbReference>
<dbReference type="GO" id="GO:0006412">
    <property type="term" value="P:translation"/>
    <property type="evidence" value="ECO:0007669"/>
    <property type="project" value="TreeGrafter"/>
</dbReference>
<dbReference type="InterPro" id="IPR003029">
    <property type="entry name" value="S1_domain"/>
</dbReference>
<dbReference type="Gene3D" id="2.40.50.140">
    <property type="entry name" value="Nucleic acid-binding proteins"/>
    <property type="match status" value="1"/>
</dbReference>
<dbReference type="InterPro" id="IPR010994">
    <property type="entry name" value="RuvA_2-like"/>
</dbReference>
<dbReference type="InterPro" id="IPR041692">
    <property type="entry name" value="HHH_9"/>
</dbReference>
<dbReference type="SMART" id="SM00732">
    <property type="entry name" value="YqgFc"/>
    <property type="match status" value="1"/>
</dbReference>
<gene>
    <name evidence="2" type="ORF">IAA62_03050</name>
</gene>
<dbReference type="GO" id="GO:0006139">
    <property type="term" value="P:nucleobase-containing compound metabolic process"/>
    <property type="evidence" value="ECO:0007669"/>
    <property type="project" value="InterPro"/>
</dbReference>
<name>A0A9D1SZ27_9FIRM</name>
<dbReference type="InterPro" id="IPR012337">
    <property type="entry name" value="RNaseH-like_sf"/>
</dbReference>
<dbReference type="GO" id="GO:0003735">
    <property type="term" value="F:structural constituent of ribosome"/>
    <property type="evidence" value="ECO:0007669"/>
    <property type="project" value="TreeGrafter"/>
</dbReference>
<evidence type="ECO:0000259" key="1">
    <source>
        <dbReference type="PROSITE" id="PS50126"/>
    </source>
</evidence>
<dbReference type="InterPro" id="IPR012340">
    <property type="entry name" value="NA-bd_OB-fold"/>
</dbReference>
<dbReference type="InterPro" id="IPR032639">
    <property type="entry name" value="Tex_YqgF"/>
</dbReference>
<dbReference type="Gene3D" id="1.10.10.650">
    <property type="entry name" value="RuvA domain 2-like"/>
    <property type="match status" value="1"/>
</dbReference>
<dbReference type="Pfam" id="PF16921">
    <property type="entry name" value="Tex_YqgF"/>
    <property type="match status" value="1"/>
</dbReference>
<dbReference type="FunFam" id="2.40.50.140:FF:000051">
    <property type="entry name" value="RNA-binding transcriptional accessory protein"/>
    <property type="match status" value="1"/>
</dbReference>
<dbReference type="InterPro" id="IPR023323">
    <property type="entry name" value="Tex-like_dom_sf"/>
</dbReference>
<dbReference type="InterPro" id="IPR023319">
    <property type="entry name" value="Tex-like_HTH_dom_sf"/>
</dbReference>
<dbReference type="InterPro" id="IPR044146">
    <property type="entry name" value="S1_Tex"/>
</dbReference>
<dbReference type="SUPFAM" id="SSF47781">
    <property type="entry name" value="RuvA domain 2-like"/>
    <property type="match status" value="2"/>
</dbReference>
<protein>
    <submittedName>
        <fullName evidence="2">RNA-binding transcriptional accessory protein</fullName>
    </submittedName>
</protein>
<comment type="caution">
    <text evidence="2">The sequence shown here is derived from an EMBL/GenBank/DDBJ whole genome shotgun (WGS) entry which is preliminary data.</text>
</comment>
<dbReference type="InterPro" id="IPR050437">
    <property type="entry name" value="Ribos_protein_bS1-like"/>
</dbReference>
<dbReference type="Pfam" id="PF22706">
    <property type="entry name" value="Tex_central_region"/>
    <property type="match status" value="1"/>
</dbReference>
<dbReference type="FunFam" id="1.10.10.650:FF:000001">
    <property type="entry name" value="S1 RNA-binding domain 1"/>
    <property type="match status" value="1"/>
</dbReference>
<dbReference type="Pfam" id="PF17674">
    <property type="entry name" value="HHH_9"/>
    <property type="match status" value="1"/>
</dbReference>
<dbReference type="Gene3D" id="1.10.150.310">
    <property type="entry name" value="Tex RuvX-like domain-like"/>
    <property type="match status" value="1"/>
</dbReference>
<dbReference type="EMBL" id="DVOJ01000011">
    <property type="protein sequence ID" value="HIV01512.1"/>
    <property type="molecule type" value="Genomic_DNA"/>
</dbReference>
<dbReference type="Proteomes" id="UP000886861">
    <property type="component" value="Unassembled WGS sequence"/>
</dbReference>
<dbReference type="InterPro" id="IPR006641">
    <property type="entry name" value="YqgF/RNaseH-like_dom"/>
</dbReference>
<dbReference type="GO" id="GO:0005737">
    <property type="term" value="C:cytoplasm"/>
    <property type="evidence" value="ECO:0007669"/>
    <property type="project" value="UniProtKB-ARBA"/>
</dbReference>
<dbReference type="CDD" id="cd05685">
    <property type="entry name" value="S1_Tex"/>
    <property type="match status" value="1"/>
</dbReference>
<dbReference type="InterPro" id="IPR037027">
    <property type="entry name" value="YqgF/RNaseH-like_dom_sf"/>
</dbReference>
<dbReference type="PANTHER" id="PTHR10724:SF10">
    <property type="entry name" value="S1 RNA-BINDING DOMAIN-CONTAINING PROTEIN 1"/>
    <property type="match status" value="1"/>
</dbReference>
<sequence>MNYAQELSNEFNIREAHAQNIINLIEEGNTIPFIARYRKEMTGSIDDQVLRDLADRYSYLKNLEKRKTEIISSITEQGKMTDELLSQIENAVTQTELEDIYRPYKPKRKTRASEAIKKGLQPLADIVLAQKEENIEEVAKNYITEEVKTVEEALQGAKDIIAEIVSDDPELRKLLRELIHNKAQITCELDETKENAPTYETYAHYSEAINKIPSHRVLAINRGEKEECLKVKIELNPELALQIIYKEYIKGENRCSELVKEAIDDGYERLLFPSLEREIRSSLTDMANEQAIKMFDSNLRPLLLQPPVKGKVVLGLDPAYRTGCKIAVVDPTGKVLDTCVIYPTPPQNKIEEAEEKLTEFINKYKVDIISIGNGTASKESEIFVANLIKKQTRKVEYIVVNEAGASVYSASKLGAEEFPDFDVAQRSAVSIARRLQDPLAELIKIDVKSIGVGQYQHDMPQNRLGEVLGWVVEDCVNSVGVDLNTASYSLLSYVSGLNMGIAKNIVAYRTKNGAFKNRAELINVPKLGEKAFEQCAGFLRIVGGDNILDNTAVHPESYEATEKLLKHFNYTDEDVKNNNLVLLPAKIQSEGSKKVAEICGVGEPTLEDITNELLKPGRDPRDTLPAPILRSDIMSLEDLQPGMVLTGTVRNVIDFGAFVDIGVHQDGLVHISQLSKGYVKHPSEVLKVGDIVKVKVIGIDPIKHRISLSIKDVEEDEK</sequence>
<dbReference type="PANTHER" id="PTHR10724">
    <property type="entry name" value="30S RIBOSOMAL PROTEIN S1"/>
    <property type="match status" value="1"/>
</dbReference>
<feature type="domain" description="S1 motif" evidence="1">
    <location>
        <begin position="642"/>
        <end position="711"/>
    </location>
</feature>
<proteinExistence type="predicted"/>
<organism evidence="2 3">
    <name type="scientific">Candidatus Caccopulliclostridium gallistercoris</name>
    <dbReference type="NCBI Taxonomy" id="2840719"/>
    <lineage>
        <taxon>Bacteria</taxon>
        <taxon>Bacillati</taxon>
        <taxon>Bacillota</taxon>
        <taxon>Clostridia</taxon>
        <taxon>Candidatus Caccopulliclostridium</taxon>
    </lineage>
</organism>
<reference evidence="2" key="2">
    <citation type="journal article" date="2021" name="PeerJ">
        <title>Extensive microbial diversity within the chicken gut microbiome revealed by metagenomics and culture.</title>
        <authorList>
            <person name="Gilroy R."/>
            <person name="Ravi A."/>
            <person name="Getino M."/>
            <person name="Pursley I."/>
            <person name="Horton D.L."/>
            <person name="Alikhan N.F."/>
            <person name="Baker D."/>
            <person name="Gharbi K."/>
            <person name="Hall N."/>
            <person name="Watson M."/>
            <person name="Adriaenssens E.M."/>
            <person name="Foster-Nyarko E."/>
            <person name="Jarju S."/>
            <person name="Secka A."/>
            <person name="Antonio M."/>
            <person name="Oren A."/>
            <person name="Chaudhuri R.R."/>
            <person name="La Ragione R."/>
            <person name="Hildebrand F."/>
            <person name="Pallen M.J."/>
        </authorList>
    </citation>
    <scope>NUCLEOTIDE SEQUENCE</scope>
    <source>
        <strain evidence="2">CHK186-9395</strain>
    </source>
</reference>
<dbReference type="FunFam" id="1.10.150.310:FF:000001">
    <property type="entry name" value="RNA-binding transcriptional accessory protein"/>
    <property type="match status" value="1"/>
</dbReference>
<accession>A0A9D1SZ27</accession>
<dbReference type="InterPro" id="IPR055179">
    <property type="entry name" value="Tex-like_central_region"/>
</dbReference>
<dbReference type="SUPFAM" id="SSF50249">
    <property type="entry name" value="Nucleic acid-binding proteins"/>
    <property type="match status" value="1"/>
</dbReference>
<dbReference type="SMART" id="SM00316">
    <property type="entry name" value="S1"/>
    <property type="match status" value="1"/>
</dbReference>
<dbReference type="GO" id="GO:0003729">
    <property type="term" value="F:mRNA binding"/>
    <property type="evidence" value="ECO:0007669"/>
    <property type="project" value="UniProtKB-ARBA"/>
</dbReference>
<dbReference type="Pfam" id="PF09371">
    <property type="entry name" value="Tex_N"/>
    <property type="match status" value="1"/>
</dbReference>